<evidence type="ECO:0000256" key="2">
    <source>
        <dbReference type="ARBA" id="ARBA00022448"/>
    </source>
</evidence>
<proteinExistence type="inferred from homology"/>
<evidence type="ECO:0000313" key="5">
    <source>
        <dbReference type="Proteomes" id="UP000318578"/>
    </source>
</evidence>
<gene>
    <name evidence="4" type="ORF">FNH06_06965</name>
</gene>
<dbReference type="RefSeq" id="WP_144635410.1">
    <property type="nucleotide sequence ID" value="NZ_BNAX01000016.1"/>
</dbReference>
<comment type="similarity">
    <text evidence="1">Belongs to the bacterial solute-binding protein 1 family.</text>
</comment>
<evidence type="ECO:0000313" key="4">
    <source>
        <dbReference type="EMBL" id="TVT24300.1"/>
    </source>
</evidence>
<dbReference type="SUPFAM" id="SSF53850">
    <property type="entry name" value="Periplasmic binding protein-like II"/>
    <property type="match status" value="1"/>
</dbReference>
<dbReference type="Proteomes" id="UP000318578">
    <property type="component" value="Unassembled WGS sequence"/>
</dbReference>
<dbReference type="EMBL" id="VJZA01000007">
    <property type="protein sequence ID" value="TVT24300.1"/>
    <property type="molecule type" value="Genomic_DNA"/>
</dbReference>
<organism evidence="4 5">
    <name type="scientific">Amycolatopsis acidiphila</name>
    <dbReference type="NCBI Taxonomy" id="715473"/>
    <lineage>
        <taxon>Bacteria</taxon>
        <taxon>Bacillati</taxon>
        <taxon>Actinomycetota</taxon>
        <taxon>Actinomycetes</taxon>
        <taxon>Pseudonocardiales</taxon>
        <taxon>Pseudonocardiaceae</taxon>
        <taxon>Amycolatopsis</taxon>
    </lineage>
</organism>
<dbReference type="Pfam" id="PF01547">
    <property type="entry name" value="SBP_bac_1"/>
    <property type="match status" value="1"/>
</dbReference>
<comment type="caution">
    <text evidence="4">The sequence shown here is derived from an EMBL/GenBank/DDBJ whole genome shotgun (WGS) entry which is preliminary data.</text>
</comment>
<dbReference type="PANTHER" id="PTHR43649">
    <property type="entry name" value="ARABINOSE-BINDING PROTEIN-RELATED"/>
    <property type="match status" value="1"/>
</dbReference>
<accession>A0A558AJ58</accession>
<name>A0A558AJ58_9PSEU</name>
<evidence type="ECO:0000256" key="1">
    <source>
        <dbReference type="ARBA" id="ARBA00008520"/>
    </source>
</evidence>
<reference evidence="4 5" key="1">
    <citation type="submission" date="2019-07" db="EMBL/GenBank/DDBJ databases">
        <title>New species of Amycolatopsis and Streptomyces.</title>
        <authorList>
            <person name="Duangmal K."/>
            <person name="Teo W.F.A."/>
            <person name="Lipun K."/>
        </authorList>
    </citation>
    <scope>NUCLEOTIDE SEQUENCE [LARGE SCALE GENOMIC DNA]</scope>
    <source>
        <strain evidence="4 5">JCM 30562</strain>
    </source>
</reference>
<dbReference type="OrthoDB" id="9770625at2"/>
<dbReference type="AlphaFoldDB" id="A0A558AJ58"/>
<dbReference type="Gene3D" id="3.40.190.10">
    <property type="entry name" value="Periplasmic binding protein-like II"/>
    <property type="match status" value="2"/>
</dbReference>
<dbReference type="InterPro" id="IPR050490">
    <property type="entry name" value="Bact_solute-bd_prot1"/>
</dbReference>
<keyword evidence="5" id="KW-1185">Reference proteome</keyword>
<sequence length="485" mass="52485">MDVQEVHVPLHRLTRRQLLRTAGLAAGVAALSGCAAGPGPVGARPGEPRPDRLRMLYATVEGDLDAVRGLLPAFRDRFGFDLEIDGQPYDALQQRTFAELAVRSRHYDIMIMDTPWTPALTKVIEPLGGYLREPALNDFAEVDLADFIPKIFYDTAVYREDSPTAHFPATDAPAAVDAISAAGFDVYGLPIQANGLTMAYRKSLFEDPAERDAFAGRTGKSLAVPSTWDEFRTVAAFFTRPGQRLYGTTWMAGVGDWATDDFKTLLACFGGDGHLIGDDLSLHFADEPGARALAFYRDMITDHPVVPPGTASASWDETASTFGAGLAAMSMNYHSMKLDSPRLGELGYAPVPRGQAAGPHFGTYMLSINRSSAHKAWAYRAITWLTSSPAQLEMAKAGLHPTRTSVYDRLVADPTSPDAEFYRALRDTLAVGVGRARLTNYTEVSQAIAVAVNTAAAGRAEPRTALDQAARSVRRLLTAAGYEVP</sequence>
<evidence type="ECO:0000256" key="3">
    <source>
        <dbReference type="ARBA" id="ARBA00022729"/>
    </source>
</evidence>
<keyword evidence="2" id="KW-0813">Transport</keyword>
<dbReference type="InterPro" id="IPR006311">
    <property type="entry name" value="TAT_signal"/>
</dbReference>
<protein>
    <submittedName>
        <fullName evidence="4">Extracellular solute-binding protein</fullName>
    </submittedName>
</protein>
<keyword evidence="3" id="KW-0732">Signal</keyword>
<dbReference type="PROSITE" id="PS51318">
    <property type="entry name" value="TAT"/>
    <property type="match status" value="1"/>
</dbReference>
<dbReference type="InterPro" id="IPR006059">
    <property type="entry name" value="SBP"/>
</dbReference>
<dbReference type="PANTHER" id="PTHR43649:SF34">
    <property type="entry name" value="ABC TRANSPORTER PERIPLASMIC-BINDING PROTEIN YCJN-RELATED"/>
    <property type="match status" value="1"/>
</dbReference>